<protein>
    <submittedName>
        <fullName evidence="1">Uncharacterized protein</fullName>
    </submittedName>
</protein>
<reference evidence="1 2" key="1">
    <citation type="submission" date="2018-12" db="EMBL/GenBank/DDBJ databases">
        <authorList>
            <person name="Yu L."/>
        </authorList>
    </citation>
    <scope>NUCLEOTIDE SEQUENCE [LARGE SCALE GENOMIC DNA]</scope>
    <source>
        <strain evidence="1 2">S5H2222</strain>
    </source>
</reference>
<gene>
    <name evidence="1" type="ORF">EKG35_18325</name>
</gene>
<organism evidence="1 2">
    <name type="scientific">Lysinibacillus telephonicus</name>
    <dbReference type="NCBI Taxonomy" id="1714840"/>
    <lineage>
        <taxon>Bacteria</taxon>
        <taxon>Bacillati</taxon>
        <taxon>Bacillota</taxon>
        <taxon>Bacilli</taxon>
        <taxon>Bacillales</taxon>
        <taxon>Bacillaceae</taxon>
        <taxon>Lysinibacillus</taxon>
    </lineage>
</organism>
<dbReference type="RefSeq" id="WP_126295995.1">
    <property type="nucleotide sequence ID" value="NZ_RXNR01000084.1"/>
</dbReference>
<dbReference type="AlphaFoldDB" id="A0A431UF64"/>
<evidence type="ECO:0000313" key="2">
    <source>
        <dbReference type="Proteomes" id="UP000276349"/>
    </source>
</evidence>
<dbReference type="EMBL" id="RXNR01000084">
    <property type="protein sequence ID" value="RTQ87956.1"/>
    <property type="molecule type" value="Genomic_DNA"/>
</dbReference>
<sequence>MKKLVIPLILLLLSIVLLGVQVLDNYERVSKEDAEEIALEDAKSKGYNTAFLWKEFDVETRAVYVYSADYNKDVRAWKVFLDTEEHPDIMNSPALIYFISVDSGEVITTINALEKEG</sequence>
<evidence type="ECO:0000313" key="1">
    <source>
        <dbReference type="EMBL" id="RTQ87956.1"/>
    </source>
</evidence>
<name>A0A431UF64_9BACI</name>
<comment type="caution">
    <text evidence="1">The sequence shown here is derived from an EMBL/GenBank/DDBJ whole genome shotgun (WGS) entry which is preliminary data.</text>
</comment>
<accession>A0A431UF64</accession>
<keyword evidence="2" id="KW-1185">Reference proteome</keyword>
<dbReference type="Proteomes" id="UP000276349">
    <property type="component" value="Unassembled WGS sequence"/>
</dbReference>
<dbReference type="OrthoDB" id="2738250at2"/>
<proteinExistence type="predicted"/>